<evidence type="ECO:0000313" key="3">
    <source>
        <dbReference type="EMBL" id="GAA0751610.1"/>
    </source>
</evidence>
<dbReference type="Pfam" id="PF03872">
    <property type="entry name" value="RseA_N"/>
    <property type="match status" value="1"/>
</dbReference>
<comment type="caution">
    <text evidence="3">The sequence shown here is derived from an EMBL/GenBank/DDBJ whole genome shotgun (WGS) entry which is preliminary data.</text>
</comment>
<feature type="region of interest" description="Disordered" evidence="1">
    <location>
        <begin position="154"/>
        <end position="179"/>
    </location>
</feature>
<feature type="compositionally biased region" description="Polar residues" evidence="1">
    <location>
        <begin position="159"/>
        <end position="171"/>
    </location>
</feature>
<dbReference type="InterPro" id="IPR036147">
    <property type="entry name" value="Anti-sigma_E_RseA_N_sf"/>
</dbReference>
<gene>
    <name evidence="3" type="ORF">GCM10009107_24550</name>
</gene>
<protein>
    <recommendedName>
        <fullName evidence="2">Anti sigma-E protein RseA N-terminal domain-containing protein</fullName>
    </recommendedName>
</protein>
<dbReference type="CDD" id="cd16328">
    <property type="entry name" value="RseA_N"/>
    <property type="match status" value="1"/>
</dbReference>
<reference evidence="3 4" key="1">
    <citation type="journal article" date="2019" name="Int. J. Syst. Evol. Microbiol.">
        <title>The Global Catalogue of Microorganisms (GCM) 10K type strain sequencing project: providing services to taxonomists for standard genome sequencing and annotation.</title>
        <authorList>
            <consortium name="The Broad Institute Genomics Platform"/>
            <consortium name="The Broad Institute Genome Sequencing Center for Infectious Disease"/>
            <person name="Wu L."/>
            <person name="Ma J."/>
        </authorList>
    </citation>
    <scope>NUCLEOTIDE SEQUENCE [LARGE SCALE GENOMIC DNA]</scope>
    <source>
        <strain evidence="3 4">JCM 15503</strain>
    </source>
</reference>
<evidence type="ECO:0000256" key="1">
    <source>
        <dbReference type="SAM" id="MobiDB-lite"/>
    </source>
</evidence>
<sequence>MMLEPSNDHERMLQGLSALSDGEADGRELRLSVDAWRQDPELRASWHCYALIGDVLRSDDLASAPKQDASFLTALRSKLAQEPVVLAPAVLVAQPAKPAVVAAAGGSGRVAAIGRARRGWTTTAAVAASFMVVAGVSLVWRAGPSSEAPVAAELAQADESASTPASLTESGNAMERSPDLDRYLAAHRQFAQGPSLAAPGGVRQVALTPEGR</sequence>
<feature type="domain" description="Anti sigma-E protein RseA N-terminal" evidence="2">
    <location>
        <begin position="16"/>
        <end position="96"/>
    </location>
</feature>
<evidence type="ECO:0000313" key="4">
    <source>
        <dbReference type="Proteomes" id="UP001500279"/>
    </source>
</evidence>
<evidence type="ECO:0000259" key="2">
    <source>
        <dbReference type="Pfam" id="PF03872"/>
    </source>
</evidence>
<proteinExistence type="predicted"/>
<dbReference type="InterPro" id="IPR052383">
    <property type="entry name" value="Anti-sigma-E_RseA-like"/>
</dbReference>
<dbReference type="EMBL" id="BAAAEW010000014">
    <property type="protein sequence ID" value="GAA0751610.1"/>
    <property type="molecule type" value="Genomic_DNA"/>
</dbReference>
<dbReference type="Gene3D" id="1.10.10.880">
    <property type="entry name" value="Anti sigma-E protein RseA, N-terminal domain"/>
    <property type="match status" value="1"/>
</dbReference>
<dbReference type="PANTHER" id="PTHR38104:SF1">
    <property type="entry name" value="ANTI-SIGMA-E FACTOR RSEA"/>
    <property type="match status" value="1"/>
</dbReference>
<name>A0ABN1K0W0_9BURK</name>
<organism evidence="3 4">
    <name type="scientific">Ideonella azotifigens</name>
    <dbReference type="NCBI Taxonomy" id="513160"/>
    <lineage>
        <taxon>Bacteria</taxon>
        <taxon>Pseudomonadati</taxon>
        <taxon>Pseudomonadota</taxon>
        <taxon>Betaproteobacteria</taxon>
        <taxon>Burkholderiales</taxon>
        <taxon>Sphaerotilaceae</taxon>
        <taxon>Ideonella</taxon>
    </lineage>
</organism>
<keyword evidence="4" id="KW-1185">Reference proteome</keyword>
<dbReference type="SUPFAM" id="SSF89069">
    <property type="entry name" value="N-terminal, cytoplasmic domain of anti-sigmaE factor RseA"/>
    <property type="match status" value="1"/>
</dbReference>
<dbReference type="Proteomes" id="UP001500279">
    <property type="component" value="Unassembled WGS sequence"/>
</dbReference>
<accession>A0ABN1K0W0</accession>
<dbReference type="InterPro" id="IPR005572">
    <property type="entry name" value="Anti-sigma_E_RseA_N"/>
</dbReference>
<dbReference type="PANTHER" id="PTHR38104">
    <property type="match status" value="1"/>
</dbReference>